<evidence type="ECO:0000313" key="3">
    <source>
        <dbReference type="EMBL" id="API59822.1"/>
    </source>
</evidence>
<dbReference type="InterPro" id="IPR008274">
    <property type="entry name" value="AldOxase/xan_DH_MoCoBD1"/>
</dbReference>
<dbReference type="Proteomes" id="UP000182063">
    <property type="component" value="Chromosome"/>
</dbReference>
<gene>
    <name evidence="3" type="ORF">BSL82_11255</name>
</gene>
<dbReference type="GO" id="GO:0016491">
    <property type="term" value="F:oxidoreductase activity"/>
    <property type="evidence" value="ECO:0007669"/>
    <property type="project" value="InterPro"/>
</dbReference>
<dbReference type="SUPFAM" id="SSF56003">
    <property type="entry name" value="Molybdenum cofactor-binding domain"/>
    <property type="match status" value="2"/>
</dbReference>
<dbReference type="Gene3D" id="3.90.1170.50">
    <property type="entry name" value="Aldehyde oxidase/xanthine dehydrogenase, a/b hammerhead"/>
    <property type="match status" value="1"/>
</dbReference>
<dbReference type="InterPro" id="IPR000674">
    <property type="entry name" value="Ald_Oxase/Xan_DH_a/b"/>
</dbReference>
<keyword evidence="1" id="KW-1133">Transmembrane helix</keyword>
<dbReference type="InterPro" id="IPR037165">
    <property type="entry name" value="AldOxase/xan_DH_Mopterin-bd_sf"/>
</dbReference>
<dbReference type="Pfam" id="PF20256">
    <property type="entry name" value="MoCoBD_2"/>
    <property type="match status" value="2"/>
</dbReference>
<evidence type="ECO:0000256" key="1">
    <source>
        <dbReference type="SAM" id="Phobius"/>
    </source>
</evidence>
<dbReference type="SMART" id="SM01008">
    <property type="entry name" value="Ald_Xan_dh_C"/>
    <property type="match status" value="1"/>
</dbReference>
<dbReference type="KEGG" id="sphj:BSL82_11255"/>
<sequence>MNRGQTRAHRLDRREFLRRSGAVAGSVVLLQIAIPLGACASASSSSDAPPATVASNAFLRLHADNSISFLSPAAEIGQGTSSTLAMIACDELGADWSKTRFELATGLPEYRNMLLGQPGQLYAGEQVTGGSTVTAGFFMPVRTAAAQMREMLTLAAAQKWEVDPGECVTADAAVKHAGSGRSIMFATIAPAAAELPVPAKPALRDPKDWKLIGRPQKRLDIPSKVDGSAIFAVDVVRPGMLYAAIRHAPVVGSTPLRAEEAKARAQKGVKGVYLIDNFVAVVADSWWTANTVLEEMDIRWSDAPNAKASTATELAKLKAALDGPGALPFEVKGDAAAAFAAAKTKVAQDYDVPHLAHATMEPMSVVAEFTADGLSIWTGSQGPTVQRRAAAAVAGLPEEKVHLTVTYAGGGFGRRGDLDYVEQAVKIAQRASAPIKLIWSREEDIQHDQYRPFTAIRAEAALDAKGDLSALRMRVAGRGPWTDQRPYLVQNGVDFMLIDALNTKTYPAANALFEVAPTTSAVRHGPWRGIAVPPNIFFLESLIDELAVAAKLDPIAMRRPWLAGDKRLLAVVDKAAKEAGWGAAREGHALGFACYTEERWLCRVAAVIDTSLVDGQPKVNRIVVAVDHGFSVNPDSVIAQIQGAALFALTAALKGEITIKDGRVEQSNFHDYPAIMLAEVPPVDVFLIPGDQIPGGAGEIGVPVIAPALTASIFALTGKRIRSLPVSKHFA</sequence>
<dbReference type="PANTHER" id="PTHR47495">
    <property type="entry name" value="ALDEHYDE DEHYDROGENASE"/>
    <property type="match status" value="1"/>
</dbReference>
<dbReference type="Pfam" id="PF02738">
    <property type="entry name" value="MoCoBD_1"/>
    <property type="match status" value="1"/>
</dbReference>
<name>A0A1L3ZW20_9SPHN</name>
<dbReference type="RefSeq" id="WP_072597612.1">
    <property type="nucleotide sequence ID" value="NZ_CP018221.1"/>
</dbReference>
<evidence type="ECO:0000313" key="4">
    <source>
        <dbReference type="Proteomes" id="UP000182063"/>
    </source>
</evidence>
<protein>
    <recommendedName>
        <fullName evidence="2">Aldehyde oxidase/xanthine dehydrogenase a/b hammerhead domain-containing protein</fullName>
    </recommendedName>
</protein>
<dbReference type="InterPro" id="IPR012368">
    <property type="entry name" value="OxRdtase_Mopterin-bd_su_IorB"/>
</dbReference>
<keyword evidence="1" id="KW-0472">Membrane</keyword>
<feature type="transmembrane region" description="Helical" evidence="1">
    <location>
        <begin position="21"/>
        <end position="38"/>
    </location>
</feature>
<dbReference type="OrthoDB" id="9767994at2"/>
<proteinExistence type="predicted"/>
<dbReference type="InterPro" id="IPR046867">
    <property type="entry name" value="AldOxase/xan_DH_MoCoBD2"/>
</dbReference>
<dbReference type="STRING" id="1921510.BSL82_11255"/>
<dbReference type="PIRSF" id="PIRSF036389">
    <property type="entry name" value="IOR_B"/>
    <property type="match status" value="1"/>
</dbReference>
<dbReference type="InterPro" id="IPR052516">
    <property type="entry name" value="N-heterocyclic_Hydroxylase"/>
</dbReference>
<keyword evidence="4" id="KW-1185">Reference proteome</keyword>
<dbReference type="PANTHER" id="PTHR47495:SF2">
    <property type="entry name" value="ALDEHYDE DEHYDROGENASE"/>
    <property type="match status" value="1"/>
</dbReference>
<keyword evidence="1" id="KW-0812">Transmembrane</keyword>
<organism evidence="3 4">
    <name type="scientific">Tardibacter chloracetimidivorans</name>
    <dbReference type="NCBI Taxonomy" id="1921510"/>
    <lineage>
        <taxon>Bacteria</taxon>
        <taxon>Pseudomonadati</taxon>
        <taxon>Pseudomonadota</taxon>
        <taxon>Alphaproteobacteria</taxon>
        <taxon>Sphingomonadales</taxon>
        <taxon>Sphingomonadaceae</taxon>
        <taxon>Tardibacter</taxon>
    </lineage>
</organism>
<dbReference type="EMBL" id="CP018221">
    <property type="protein sequence ID" value="API59822.1"/>
    <property type="molecule type" value="Genomic_DNA"/>
</dbReference>
<accession>A0A1L3ZW20</accession>
<feature type="domain" description="Aldehyde oxidase/xanthine dehydrogenase a/b hammerhead" evidence="2">
    <location>
        <begin position="226"/>
        <end position="304"/>
    </location>
</feature>
<dbReference type="InterPro" id="IPR006311">
    <property type="entry name" value="TAT_signal"/>
</dbReference>
<dbReference type="PROSITE" id="PS51318">
    <property type="entry name" value="TAT"/>
    <property type="match status" value="1"/>
</dbReference>
<evidence type="ECO:0000259" key="2">
    <source>
        <dbReference type="SMART" id="SM01008"/>
    </source>
</evidence>
<dbReference type="AlphaFoldDB" id="A0A1L3ZW20"/>
<reference evidence="4" key="1">
    <citation type="submission" date="2016-11" db="EMBL/GenBank/DDBJ databases">
        <title>Complete Genome Sequence of alachlor-degrading Sphingomonas sp. strain JJ-A5.</title>
        <authorList>
            <person name="Lee H."/>
            <person name="Ka J.-O."/>
        </authorList>
    </citation>
    <scope>NUCLEOTIDE SEQUENCE [LARGE SCALE GENOMIC DNA]</scope>
    <source>
        <strain evidence="4">JJ-A5</strain>
    </source>
</reference>
<dbReference type="Gene3D" id="3.30.365.10">
    <property type="entry name" value="Aldehyde oxidase/xanthine dehydrogenase, molybdopterin binding domain"/>
    <property type="match status" value="4"/>
</dbReference>